<dbReference type="InterPro" id="IPR008928">
    <property type="entry name" value="6-hairpin_glycosidase_sf"/>
</dbReference>
<protein>
    <submittedName>
        <fullName evidence="2">Glycoside hydrolase family 37</fullName>
    </submittedName>
</protein>
<comment type="caution">
    <text evidence="2">The sequence shown here is derived from an EMBL/GenBank/DDBJ whole genome shotgun (WGS) entry which is preliminary data.</text>
</comment>
<gene>
    <name evidence="2" type="ORF">D3272_19965</name>
</gene>
<dbReference type="Pfam" id="PF22422">
    <property type="entry name" value="MGH1-like_GH"/>
    <property type="match status" value="1"/>
</dbReference>
<name>A0A4Q2RAM2_9HYPH</name>
<evidence type="ECO:0000259" key="1">
    <source>
        <dbReference type="Pfam" id="PF22422"/>
    </source>
</evidence>
<evidence type="ECO:0000313" key="3">
    <source>
        <dbReference type="Proteomes" id="UP000289411"/>
    </source>
</evidence>
<keyword evidence="2" id="KW-0378">Hydrolase</keyword>
<dbReference type="PANTHER" id="PTHR23403">
    <property type="entry name" value="TREHALASE"/>
    <property type="match status" value="1"/>
</dbReference>
<dbReference type="Gene3D" id="1.50.10.10">
    <property type="match status" value="1"/>
</dbReference>
<dbReference type="EMBL" id="QYBC01000018">
    <property type="protein sequence ID" value="RYB02676.1"/>
    <property type="molecule type" value="Genomic_DNA"/>
</dbReference>
<dbReference type="Proteomes" id="UP000289411">
    <property type="component" value="Unassembled WGS sequence"/>
</dbReference>
<keyword evidence="3" id="KW-1185">Reference proteome</keyword>
<reference evidence="2 3" key="1">
    <citation type="submission" date="2018-09" db="EMBL/GenBank/DDBJ databases">
        <authorList>
            <person name="Grouzdev D.S."/>
            <person name="Krutkina M.S."/>
        </authorList>
    </citation>
    <scope>NUCLEOTIDE SEQUENCE [LARGE SCALE GENOMIC DNA]</scope>
    <source>
        <strain evidence="2 3">RmlP001</strain>
    </source>
</reference>
<dbReference type="InterPro" id="IPR012341">
    <property type="entry name" value="6hp_glycosidase-like_sf"/>
</dbReference>
<dbReference type="OrthoDB" id="9781878at2"/>
<dbReference type="PANTHER" id="PTHR23403:SF1">
    <property type="entry name" value="TREHALASE"/>
    <property type="match status" value="1"/>
</dbReference>
<evidence type="ECO:0000313" key="2">
    <source>
        <dbReference type="EMBL" id="RYB02676.1"/>
    </source>
</evidence>
<feature type="domain" description="Mannosylglycerate hydrolase MGH1-like glycoside hydrolase" evidence="1">
    <location>
        <begin position="271"/>
        <end position="602"/>
    </location>
</feature>
<dbReference type="SUPFAM" id="SSF48208">
    <property type="entry name" value="Six-hairpin glycosidases"/>
    <property type="match status" value="1"/>
</dbReference>
<proteinExistence type="predicted"/>
<reference evidence="2 3" key="2">
    <citation type="submission" date="2019-02" db="EMBL/GenBank/DDBJ databases">
        <title>'Lichenibacterium ramalinii' gen. nov. sp. nov., 'Lichenibacterium minor' gen. nov. sp. nov.</title>
        <authorList>
            <person name="Pankratov T."/>
        </authorList>
    </citation>
    <scope>NUCLEOTIDE SEQUENCE [LARGE SCALE GENOMIC DNA]</scope>
    <source>
        <strain evidence="2 3">RmlP001</strain>
    </source>
</reference>
<dbReference type="GO" id="GO:0005993">
    <property type="term" value="P:trehalose catabolic process"/>
    <property type="evidence" value="ECO:0007669"/>
    <property type="project" value="TreeGrafter"/>
</dbReference>
<dbReference type="InterPro" id="IPR054491">
    <property type="entry name" value="MGH1-like_GH"/>
</dbReference>
<dbReference type="InterPro" id="IPR001661">
    <property type="entry name" value="Glyco_hydro_37"/>
</dbReference>
<dbReference type="AlphaFoldDB" id="A0A4Q2RAM2"/>
<dbReference type="GO" id="GO:0004555">
    <property type="term" value="F:alpha,alpha-trehalase activity"/>
    <property type="evidence" value="ECO:0007669"/>
    <property type="project" value="InterPro"/>
</dbReference>
<accession>A0A4Q2RAM2</accession>
<sequence>MLRHATIPPERAWSTWSGRPAEMVFLPLGVRLTPLAYAGSRNAATLFPPGDGIRLGRHDLAASAVDLDLTHAGTTLALAYDKPDPFRVVGRWRAPVLGEWGLRFWVNLCLSVESGEAVSYDAEAGAAVVAVGTRFVALVSEAPAVQVTGHASLAAVAADYEAHGYFHLGSRADAAPVLALRFNLEMARDNRFALAVADRRDLAVARARDALAGAPAERMPPPPAQSGRHAGALDALRDVMGWNTVWDAVNARPYTSISRNWNQAKFGGFGVWLDDQLYAALMAGLLAPEVGRENLRAALASATPQGNFACLVTANDAWVDRTQLPVASFVVWSLYLRGRDRSLLALMAGALARNHAWWWAERDPGGRGLVSYGTSDVGAGLYKGTSFGARNESSMDNASIHDEARYDPATRTLDCLDVGLNSLLALDAEMLALIAAELGDGEASRAHAARAAATRELIRTELWDAERRIFANRLWSGAFVRSLGPTSFYPLAAGIPDAGQLTHLLAHLADPGTFGGEPGIPGVTRDDPAFGDNTYWRGRVWPPLNFWVWQGLRRMGRRAEARALAERSFALFGRAWARRLCPENYNAVTGEPLDQPDTDGFYGWGALMPLMAVGDVTDVSPWSGWEVTNGGEDVVLGPVETPAGAVTVSVSGGLLVLRRGDETLLETDLPGTLSDLSIAPGRVAFVAEGAGTVLRLPAARGRVLLARAGERDLAASPDAAGWRFTGLDAIRGPTRVEVVWSA</sequence>
<dbReference type="RefSeq" id="WP_129220973.1">
    <property type="nucleotide sequence ID" value="NZ_QYBC01000018.1"/>
</dbReference>
<organism evidence="2 3">
    <name type="scientific">Lichenibacterium ramalinae</name>
    <dbReference type="NCBI Taxonomy" id="2316527"/>
    <lineage>
        <taxon>Bacteria</taxon>
        <taxon>Pseudomonadati</taxon>
        <taxon>Pseudomonadota</taxon>
        <taxon>Alphaproteobacteria</taxon>
        <taxon>Hyphomicrobiales</taxon>
        <taxon>Lichenihabitantaceae</taxon>
        <taxon>Lichenibacterium</taxon>
    </lineage>
</organism>